<dbReference type="OrthoDB" id="123517at2759"/>
<evidence type="ECO:0000313" key="2">
    <source>
        <dbReference type="Proteomes" id="UP000054928"/>
    </source>
</evidence>
<dbReference type="Proteomes" id="UP000054928">
    <property type="component" value="Unassembled WGS sequence"/>
</dbReference>
<accession>A0A0P1AVD1</accession>
<protein>
    <submittedName>
        <fullName evidence="1">Uncharacterized protein</fullName>
    </submittedName>
</protein>
<reference evidence="2" key="1">
    <citation type="submission" date="2014-09" db="EMBL/GenBank/DDBJ databases">
        <authorList>
            <person name="Sharma Rahul"/>
            <person name="Thines Marco"/>
        </authorList>
    </citation>
    <scope>NUCLEOTIDE SEQUENCE [LARGE SCALE GENOMIC DNA]</scope>
</reference>
<keyword evidence="2" id="KW-1185">Reference proteome</keyword>
<proteinExistence type="predicted"/>
<dbReference type="InterPro" id="IPR052980">
    <property type="entry name" value="Crinkler_effector"/>
</dbReference>
<dbReference type="EMBL" id="CCYD01001864">
    <property type="protein sequence ID" value="CEG45945.1"/>
    <property type="molecule type" value="Genomic_DNA"/>
</dbReference>
<dbReference type="GeneID" id="36397332"/>
<dbReference type="OMA" id="DIVWNDS"/>
<dbReference type="PANTHER" id="PTHR33129">
    <property type="entry name" value="PROTEIN KINASE DOMAIN-CONTAINING PROTEIN-RELATED"/>
    <property type="match status" value="1"/>
</dbReference>
<dbReference type="AlphaFoldDB" id="A0A0P1AVD1"/>
<evidence type="ECO:0000313" key="1">
    <source>
        <dbReference type="EMBL" id="CEG45945.1"/>
    </source>
</evidence>
<name>A0A0P1AVD1_PLAHL</name>
<dbReference type="PANTHER" id="PTHR33129:SF1">
    <property type="entry name" value="ATP-BINDING PROTEIN"/>
    <property type="match status" value="1"/>
</dbReference>
<organism evidence="1 2">
    <name type="scientific">Plasmopara halstedii</name>
    <name type="common">Downy mildew of sunflower</name>
    <dbReference type="NCBI Taxonomy" id="4781"/>
    <lineage>
        <taxon>Eukaryota</taxon>
        <taxon>Sar</taxon>
        <taxon>Stramenopiles</taxon>
        <taxon>Oomycota</taxon>
        <taxon>Peronosporomycetes</taxon>
        <taxon>Peronosporales</taxon>
        <taxon>Peronosporaceae</taxon>
        <taxon>Plasmopara</taxon>
    </lineage>
</organism>
<dbReference type="RefSeq" id="XP_024582314.1">
    <property type="nucleotide sequence ID" value="XM_024716746.1"/>
</dbReference>
<sequence>MVRKVWFQLIDEESRHEFAGTAAASVLTSVDVKDIGDFRNKVHAKFDHTQPRGSDILARVAPFQLKIYANTAAYDAQDPPLNEKSLVGTLGGSKKNALIVEVPTQRHSDIVWNDSKVSLTDETMQGMEYIDLVQINELVALAEQLDDGKVLGIGEILETPTDIFSTAIPHVLVVGSPGIGKSVFGVFLLLLFMMEHKDVAYKYLGTKWIYLTWHTTGYKCSRLPSNNAKYYGFIDGNGAGGALPSEFERIFLFASSGTKNYEYFVNNDCLKIYMNPWTKVECQTFANTIQLSDEDDWLLRLKLVGGKPRYLFASTETFDDLLQKVKSYIPPTNDEAKGPLNLFLHEEFDDLMGHIIFNVYRSEESPSRAYLVYSSLVVETMMKAHIGNEDRILSSTSKQDFKCCKIKTDDVSDCQHHIPSSLHRIYQ</sequence>